<dbReference type="EMBL" id="JABFTP020000062">
    <property type="protein sequence ID" value="KAL3274224.1"/>
    <property type="molecule type" value="Genomic_DNA"/>
</dbReference>
<gene>
    <name evidence="2" type="ORF">HHI36_015635</name>
</gene>
<protein>
    <submittedName>
        <fullName evidence="2">Uncharacterized protein</fullName>
    </submittedName>
</protein>
<evidence type="ECO:0000313" key="3">
    <source>
        <dbReference type="Proteomes" id="UP001516400"/>
    </source>
</evidence>
<keyword evidence="1" id="KW-0472">Membrane</keyword>
<keyword evidence="1" id="KW-1133">Transmembrane helix</keyword>
<organism evidence="2 3">
    <name type="scientific">Cryptolaemus montrouzieri</name>
    <dbReference type="NCBI Taxonomy" id="559131"/>
    <lineage>
        <taxon>Eukaryota</taxon>
        <taxon>Metazoa</taxon>
        <taxon>Ecdysozoa</taxon>
        <taxon>Arthropoda</taxon>
        <taxon>Hexapoda</taxon>
        <taxon>Insecta</taxon>
        <taxon>Pterygota</taxon>
        <taxon>Neoptera</taxon>
        <taxon>Endopterygota</taxon>
        <taxon>Coleoptera</taxon>
        <taxon>Polyphaga</taxon>
        <taxon>Cucujiformia</taxon>
        <taxon>Coccinelloidea</taxon>
        <taxon>Coccinellidae</taxon>
        <taxon>Scymninae</taxon>
        <taxon>Scymnini</taxon>
        <taxon>Cryptolaemus</taxon>
    </lineage>
</organism>
<reference evidence="2 3" key="1">
    <citation type="journal article" date="2021" name="BMC Biol.">
        <title>Horizontally acquired antibacterial genes associated with adaptive radiation of ladybird beetles.</title>
        <authorList>
            <person name="Li H.S."/>
            <person name="Tang X.F."/>
            <person name="Huang Y.H."/>
            <person name="Xu Z.Y."/>
            <person name="Chen M.L."/>
            <person name="Du X.Y."/>
            <person name="Qiu B.Y."/>
            <person name="Chen P.T."/>
            <person name="Zhang W."/>
            <person name="Slipinski A."/>
            <person name="Escalona H.E."/>
            <person name="Waterhouse R.M."/>
            <person name="Zwick A."/>
            <person name="Pang H."/>
        </authorList>
    </citation>
    <scope>NUCLEOTIDE SEQUENCE [LARGE SCALE GENOMIC DNA]</scope>
    <source>
        <strain evidence="2">SYSU2018</strain>
    </source>
</reference>
<keyword evidence="3" id="KW-1185">Reference proteome</keyword>
<dbReference type="Proteomes" id="UP001516400">
    <property type="component" value="Unassembled WGS sequence"/>
</dbReference>
<keyword evidence="1" id="KW-0812">Transmembrane</keyword>
<evidence type="ECO:0000256" key="1">
    <source>
        <dbReference type="SAM" id="Phobius"/>
    </source>
</evidence>
<name>A0ABD2N6L2_9CUCU</name>
<dbReference type="AlphaFoldDB" id="A0ABD2N6L2"/>
<comment type="caution">
    <text evidence="2">The sequence shown here is derived from an EMBL/GenBank/DDBJ whole genome shotgun (WGS) entry which is preliminary data.</text>
</comment>
<accession>A0ABD2N6L2</accession>
<sequence>MPKIHFVHNYMHKLNLLLLQGLQHIKECKVFNDRIAFICNFFRVQKRAEKLRKEGVMLQCKSETLWLFHSKAVSTIIKNYKKISMVVNNIIIDRSSMNLDTINSAFCIQNVLKNDFLFYYLVCSIKYLYMQTTWRMLFKEKLM</sequence>
<evidence type="ECO:0000313" key="2">
    <source>
        <dbReference type="EMBL" id="KAL3274224.1"/>
    </source>
</evidence>
<feature type="transmembrane region" description="Helical" evidence="1">
    <location>
        <begin position="117"/>
        <end position="138"/>
    </location>
</feature>
<proteinExistence type="predicted"/>